<keyword evidence="2" id="KW-1185">Reference proteome</keyword>
<dbReference type="EMBL" id="WNYA01000007">
    <property type="protein sequence ID" value="KAG8563303.1"/>
    <property type="molecule type" value="Genomic_DNA"/>
</dbReference>
<reference evidence="1" key="1">
    <citation type="thesis" date="2020" institute="ProQuest LLC" country="789 East Eisenhower Parkway, Ann Arbor, MI, USA">
        <title>Comparative Genomics and Chromosome Evolution.</title>
        <authorList>
            <person name="Mudd A.B."/>
        </authorList>
    </citation>
    <scope>NUCLEOTIDE SEQUENCE</scope>
    <source>
        <strain evidence="1">237g6f4</strain>
        <tissue evidence="1">Blood</tissue>
    </source>
</reference>
<gene>
    <name evidence="1" type="ORF">GDO81_016012</name>
</gene>
<proteinExistence type="predicted"/>
<evidence type="ECO:0000313" key="2">
    <source>
        <dbReference type="Proteomes" id="UP000824782"/>
    </source>
</evidence>
<comment type="caution">
    <text evidence="1">The sequence shown here is derived from an EMBL/GenBank/DDBJ whole genome shotgun (WGS) entry which is preliminary data.</text>
</comment>
<sequence>MEVVGLHLNEAVSPCTDAMGQSAVKFIKPRQLTASARKNNLSALNVPGPVHSPFIVKCVFTR</sequence>
<evidence type="ECO:0000313" key="1">
    <source>
        <dbReference type="EMBL" id="KAG8563303.1"/>
    </source>
</evidence>
<dbReference type="Proteomes" id="UP000824782">
    <property type="component" value="Unassembled WGS sequence"/>
</dbReference>
<dbReference type="AlphaFoldDB" id="A0AAV7AWX9"/>
<name>A0AAV7AWX9_ENGPU</name>
<organism evidence="1 2">
    <name type="scientific">Engystomops pustulosus</name>
    <name type="common">Tungara frog</name>
    <name type="synonym">Physalaemus pustulosus</name>
    <dbReference type="NCBI Taxonomy" id="76066"/>
    <lineage>
        <taxon>Eukaryota</taxon>
        <taxon>Metazoa</taxon>
        <taxon>Chordata</taxon>
        <taxon>Craniata</taxon>
        <taxon>Vertebrata</taxon>
        <taxon>Euteleostomi</taxon>
        <taxon>Amphibia</taxon>
        <taxon>Batrachia</taxon>
        <taxon>Anura</taxon>
        <taxon>Neobatrachia</taxon>
        <taxon>Hyloidea</taxon>
        <taxon>Leptodactylidae</taxon>
        <taxon>Leiuperinae</taxon>
        <taxon>Engystomops</taxon>
    </lineage>
</organism>
<protein>
    <submittedName>
        <fullName evidence="1">Uncharacterized protein</fullName>
    </submittedName>
</protein>
<accession>A0AAV7AWX9</accession>